<dbReference type="EMBL" id="CP022203">
    <property type="protein sequence ID" value="ATB47758.1"/>
    <property type="molecule type" value="Genomic_DNA"/>
</dbReference>
<sequence>MRGRASVCIKKPMRRSLCVPLLLALALLGACDRYDRPGTPVPERLRAETLEGVRIDRAALLGRPWVINVWAPG</sequence>
<reference evidence="2 3" key="1">
    <citation type="submission" date="2017-06" db="EMBL/GenBank/DDBJ databases">
        <title>Sequencing and comparative analysis of myxobacterial genomes.</title>
        <authorList>
            <person name="Rupp O."/>
            <person name="Goesmann A."/>
            <person name="Sogaard-Andersen L."/>
        </authorList>
    </citation>
    <scope>NUCLEOTIDE SEQUENCE [LARGE SCALE GENOMIC DNA]</scope>
    <source>
        <strain evidence="2 3">DSM 14697</strain>
    </source>
</reference>
<protein>
    <submittedName>
        <fullName evidence="2">Thioredoxin</fullName>
    </submittedName>
</protein>
<dbReference type="Proteomes" id="UP000217343">
    <property type="component" value="Chromosome"/>
</dbReference>
<dbReference type="PROSITE" id="PS51257">
    <property type="entry name" value="PROKAR_LIPOPROTEIN"/>
    <property type="match status" value="1"/>
</dbReference>
<evidence type="ECO:0000256" key="1">
    <source>
        <dbReference type="SAM" id="SignalP"/>
    </source>
</evidence>
<keyword evidence="1" id="KW-0732">Signal</keyword>
<feature type="signal peptide" evidence="1">
    <location>
        <begin position="1"/>
        <end position="30"/>
    </location>
</feature>
<accession>A0A250JVQ8</accession>
<dbReference type="KEGG" id="mmas:MYMAC_003375"/>
<name>A0A250JVQ8_9BACT</name>
<dbReference type="AlphaFoldDB" id="A0A250JVQ8"/>
<keyword evidence="3" id="KW-1185">Reference proteome</keyword>
<gene>
    <name evidence="2" type="ORF">MYMAC_003375</name>
</gene>
<feature type="chain" id="PRO_5013372590" evidence="1">
    <location>
        <begin position="31"/>
        <end position="73"/>
    </location>
</feature>
<organism evidence="2 3">
    <name type="scientific">Corallococcus macrosporus DSM 14697</name>
    <dbReference type="NCBI Taxonomy" id="1189310"/>
    <lineage>
        <taxon>Bacteria</taxon>
        <taxon>Pseudomonadati</taxon>
        <taxon>Myxococcota</taxon>
        <taxon>Myxococcia</taxon>
        <taxon>Myxococcales</taxon>
        <taxon>Cystobacterineae</taxon>
        <taxon>Myxococcaceae</taxon>
        <taxon>Corallococcus</taxon>
    </lineage>
</organism>
<evidence type="ECO:0000313" key="2">
    <source>
        <dbReference type="EMBL" id="ATB47758.1"/>
    </source>
</evidence>
<proteinExistence type="predicted"/>
<evidence type="ECO:0000313" key="3">
    <source>
        <dbReference type="Proteomes" id="UP000217343"/>
    </source>
</evidence>